<accession>A0AA38P587</accession>
<dbReference type="Proteomes" id="UP001163846">
    <property type="component" value="Unassembled WGS sequence"/>
</dbReference>
<name>A0AA38P587_9AGAR</name>
<proteinExistence type="predicted"/>
<dbReference type="EMBL" id="MU806330">
    <property type="protein sequence ID" value="KAJ3836316.1"/>
    <property type="molecule type" value="Genomic_DNA"/>
</dbReference>
<evidence type="ECO:0000313" key="2">
    <source>
        <dbReference type="Proteomes" id="UP001163846"/>
    </source>
</evidence>
<evidence type="ECO:0000313" key="1">
    <source>
        <dbReference type="EMBL" id="KAJ3836316.1"/>
    </source>
</evidence>
<sequence length="158" mass="18022">MQSDRPSSIASDLHLATTLFICLRCCRSLLYYSQRFQHTCYTNPPGSSILGRDHPAVDSEHPWSPNSIVFCDTYSDHTKNLVEACSLDPHTATFQDIYDANPLFECTTCLNSDLEGSRCFMHWPLPLVHGRIEEHDTVDSLIRHTPREQPKGMPFLRV</sequence>
<reference evidence="1" key="1">
    <citation type="submission" date="2022-08" db="EMBL/GenBank/DDBJ databases">
        <authorList>
            <consortium name="DOE Joint Genome Institute"/>
            <person name="Min B."/>
            <person name="Riley R."/>
            <person name="Sierra-Patev S."/>
            <person name="Naranjo-Ortiz M."/>
            <person name="Looney B."/>
            <person name="Konkel Z."/>
            <person name="Slot J.C."/>
            <person name="Sakamoto Y."/>
            <person name="Steenwyk J.L."/>
            <person name="Rokas A."/>
            <person name="Carro J."/>
            <person name="Camarero S."/>
            <person name="Ferreira P."/>
            <person name="Molpeceres G."/>
            <person name="Ruiz-Duenas F.J."/>
            <person name="Serrano A."/>
            <person name="Henrissat B."/>
            <person name="Drula E."/>
            <person name="Hughes K.W."/>
            <person name="Mata J.L."/>
            <person name="Ishikawa N.K."/>
            <person name="Vargas-Isla R."/>
            <person name="Ushijima S."/>
            <person name="Smith C.A."/>
            <person name="Ahrendt S."/>
            <person name="Andreopoulos W."/>
            <person name="He G."/>
            <person name="Labutti K."/>
            <person name="Lipzen A."/>
            <person name="Ng V."/>
            <person name="Sandor L."/>
            <person name="Barry K."/>
            <person name="Martinez A.T."/>
            <person name="Xiao Y."/>
            <person name="Gibbons J.G."/>
            <person name="Terashima K."/>
            <person name="Hibbett D.S."/>
            <person name="Grigoriev I.V."/>
        </authorList>
    </citation>
    <scope>NUCLEOTIDE SEQUENCE</scope>
    <source>
        <strain evidence="1">TFB9207</strain>
    </source>
</reference>
<protein>
    <submittedName>
        <fullName evidence="1">Uncharacterized protein</fullName>
    </submittedName>
</protein>
<comment type="caution">
    <text evidence="1">The sequence shown here is derived from an EMBL/GenBank/DDBJ whole genome shotgun (WGS) entry which is preliminary data.</text>
</comment>
<dbReference type="AlphaFoldDB" id="A0AA38P587"/>
<gene>
    <name evidence="1" type="ORF">F5878DRAFT_265965</name>
</gene>
<organism evidence="1 2">
    <name type="scientific">Lentinula raphanica</name>
    <dbReference type="NCBI Taxonomy" id="153919"/>
    <lineage>
        <taxon>Eukaryota</taxon>
        <taxon>Fungi</taxon>
        <taxon>Dikarya</taxon>
        <taxon>Basidiomycota</taxon>
        <taxon>Agaricomycotina</taxon>
        <taxon>Agaricomycetes</taxon>
        <taxon>Agaricomycetidae</taxon>
        <taxon>Agaricales</taxon>
        <taxon>Marasmiineae</taxon>
        <taxon>Omphalotaceae</taxon>
        <taxon>Lentinula</taxon>
    </lineage>
</organism>
<keyword evidence="2" id="KW-1185">Reference proteome</keyword>